<dbReference type="EMBL" id="CP127294">
    <property type="protein sequence ID" value="WIX80546.1"/>
    <property type="molecule type" value="Genomic_DNA"/>
</dbReference>
<evidence type="ECO:0000313" key="3">
    <source>
        <dbReference type="Proteomes" id="UP001236014"/>
    </source>
</evidence>
<name>A0A9Y2MVY6_9PSEU</name>
<feature type="compositionally biased region" description="Polar residues" evidence="1">
    <location>
        <begin position="317"/>
        <end position="326"/>
    </location>
</feature>
<proteinExistence type="predicted"/>
<gene>
    <name evidence="2" type="ORF">QRX50_07185</name>
</gene>
<dbReference type="RefSeq" id="WP_285971175.1">
    <property type="nucleotide sequence ID" value="NZ_CP127294.1"/>
</dbReference>
<accession>A0A9Y2MVY6</accession>
<dbReference type="Proteomes" id="UP001236014">
    <property type="component" value="Chromosome"/>
</dbReference>
<organism evidence="2 3">
    <name type="scientific">Amycolatopsis carbonis</name>
    <dbReference type="NCBI Taxonomy" id="715471"/>
    <lineage>
        <taxon>Bacteria</taxon>
        <taxon>Bacillati</taxon>
        <taxon>Actinomycetota</taxon>
        <taxon>Actinomycetes</taxon>
        <taxon>Pseudonocardiales</taxon>
        <taxon>Pseudonocardiaceae</taxon>
        <taxon>Amycolatopsis</taxon>
    </lineage>
</organism>
<protein>
    <submittedName>
        <fullName evidence="2">Uncharacterized protein</fullName>
    </submittedName>
</protein>
<feature type="region of interest" description="Disordered" evidence="1">
    <location>
        <begin position="305"/>
        <end position="326"/>
    </location>
</feature>
<evidence type="ECO:0000256" key="1">
    <source>
        <dbReference type="SAM" id="MobiDB-lite"/>
    </source>
</evidence>
<keyword evidence="3" id="KW-1185">Reference proteome</keyword>
<dbReference type="KEGG" id="acab:QRX50_07185"/>
<evidence type="ECO:0000313" key="2">
    <source>
        <dbReference type="EMBL" id="WIX80546.1"/>
    </source>
</evidence>
<dbReference type="AlphaFoldDB" id="A0A9Y2MVY6"/>
<sequence>MDAETPYQSWHDVRRHPRHFGAILRHQSRKKRNTVLVAQLHDGMWASSNLHLGTTTGVQKLGLSMAKHIKNLYEVGVSSNSMTFSSVFETEKEGGIIDGTVSVSWQVTDPVALIRQPKFDHFDAIRNAVEDKLRPIVLRTALEDVEQLAEVADRTLAPMVALREGPISWGKGDTLFHLNGMGALHRHALETIRRARIVDREQRAMDQERISFYGEVIDSGKVSLLAMMLSQDKEKVQQVLNYIHTHDIPIGRTLPGIDDPFRNAVSRLMSEADDFDLHEMRMDWLNTVTSRGRESELARLRESLEETLTHEGRNGSGPRTNGSTTY</sequence>
<reference evidence="2 3" key="1">
    <citation type="submission" date="2023-06" db="EMBL/GenBank/DDBJ databases">
        <authorList>
            <person name="Oyuntsetseg B."/>
            <person name="Kim S.B."/>
        </authorList>
    </citation>
    <scope>NUCLEOTIDE SEQUENCE [LARGE SCALE GENOMIC DNA]</scope>
    <source>
        <strain evidence="2 3">2-15</strain>
    </source>
</reference>